<evidence type="ECO:0000313" key="2">
    <source>
        <dbReference type="EMBL" id="TFK21987.1"/>
    </source>
</evidence>
<name>A0A5C3KPD4_COPMA</name>
<dbReference type="Pfam" id="PF12146">
    <property type="entry name" value="Hydrolase_4"/>
    <property type="match status" value="1"/>
</dbReference>
<sequence length="314" mass="34373">MSQKPYTEAWLTGPRSTQFYTRSYIPPSNPIRAVVAFVHGFAEHVGRYGHLHPLLAQRGIAVFAYDQRGFGLTAQDTSGKKSKDSAYGKTCWNDQMKDIQWALEHTKKQFADVPLFLMGHSMGGAESLGFATDPEHKDLLTQIAGVIATGPLIAQTTPAPSLMKWVGGKASILFPNALVPAAVNAGDLSHDEDFNSAYLKDPLIQQAGSLKGLADMLSKGEELRDHRHKNWPPALPVLIVHGTDDKVTCPKTSRGFFDAIPAAKKRYESFEGGYHELQNEPNGVKEKLVEVIVNFVEEHLPSSSSSPPIQKASL</sequence>
<dbReference type="EMBL" id="ML210253">
    <property type="protein sequence ID" value="TFK21987.1"/>
    <property type="molecule type" value="Genomic_DNA"/>
</dbReference>
<dbReference type="SUPFAM" id="SSF53474">
    <property type="entry name" value="alpha/beta-Hydrolases"/>
    <property type="match status" value="1"/>
</dbReference>
<evidence type="ECO:0000259" key="1">
    <source>
        <dbReference type="Pfam" id="PF12146"/>
    </source>
</evidence>
<dbReference type="GO" id="GO:0016787">
    <property type="term" value="F:hydrolase activity"/>
    <property type="evidence" value="ECO:0007669"/>
    <property type="project" value="UniProtKB-KW"/>
</dbReference>
<dbReference type="InterPro" id="IPR051044">
    <property type="entry name" value="MAG_DAG_Lipase"/>
</dbReference>
<gene>
    <name evidence="2" type="ORF">FA15DRAFT_672030</name>
</gene>
<proteinExistence type="predicted"/>
<dbReference type="Proteomes" id="UP000307440">
    <property type="component" value="Unassembled WGS sequence"/>
</dbReference>
<dbReference type="OrthoDB" id="10249433at2759"/>
<dbReference type="InterPro" id="IPR022742">
    <property type="entry name" value="Hydrolase_4"/>
</dbReference>
<dbReference type="Gene3D" id="3.40.50.1820">
    <property type="entry name" value="alpha/beta hydrolase"/>
    <property type="match status" value="1"/>
</dbReference>
<keyword evidence="2" id="KW-0378">Hydrolase</keyword>
<reference evidence="2 3" key="1">
    <citation type="journal article" date="2019" name="Nat. Ecol. Evol.">
        <title>Megaphylogeny resolves global patterns of mushroom evolution.</title>
        <authorList>
            <person name="Varga T."/>
            <person name="Krizsan K."/>
            <person name="Foldi C."/>
            <person name="Dima B."/>
            <person name="Sanchez-Garcia M."/>
            <person name="Sanchez-Ramirez S."/>
            <person name="Szollosi G.J."/>
            <person name="Szarkandi J.G."/>
            <person name="Papp V."/>
            <person name="Albert L."/>
            <person name="Andreopoulos W."/>
            <person name="Angelini C."/>
            <person name="Antonin V."/>
            <person name="Barry K.W."/>
            <person name="Bougher N.L."/>
            <person name="Buchanan P."/>
            <person name="Buyck B."/>
            <person name="Bense V."/>
            <person name="Catcheside P."/>
            <person name="Chovatia M."/>
            <person name="Cooper J."/>
            <person name="Damon W."/>
            <person name="Desjardin D."/>
            <person name="Finy P."/>
            <person name="Geml J."/>
            <person name="Haridas S."/>
            <person name="Hughes K."/>
            <person name="Justo A."/>
            <person name="Karasinski D."/>
            <person name="Kautmanova I."/>
            <person name="Kiss B."/>
            <person name="Kocsube S."/>
            <person name="Kotiranta H."/>
            <person name="LaButti K.M."/>
            <person name="Lechner B.E."/>
            <person name="Liimatainen K."/>
            <person name="Lipzen A."/>
            <person name="Lukacs Z."/>
            <person name="Mihaltcheva S."/>
            <person name="Morgado L.N."/>
            <person name="Niskanen T."/>
            <person name="Noordeloos M.E."/>
            <person name="Ohm R.A."/>
            <person name="Ortiz-Santana B."/>
            <person name="Ovrebo C."/>
            <person name="Racz N."/>
            <person name="Riley R."/>
            <person name="Savchenko A."/>
            <person name="Shiryaev A."/>
            <person name="Soop K."/>
            <person name="Spirin V."/>
            <person name="Szebenyi C."/>
            <person name="Tomsovsky M."/>
            <person name="Tulloss R.E."/>
            <person name="Uehling J."/>
            <person name="Grigoriev I.V."/>
            <person name="Vagvolgyi C."/>
            <person name="Papp T."/>
            <person name="Martin F.M."/>
            <person name="Miettinen O."/>
            <person name="Hibbett D.S."/>
            <person name="Nagy L.G."/>
        </authorList>
    </citation>
    <scope>NUCLEOTIDE SEQUENCE [LARGE SCALE GENOMIC DNA]</scope>
    <source>
        <strain evidence="2 3">CBS 121175</strain>
    </source>
</reference>
<protein>
    <submittedName>
        <fullName evidence="2">Alpha/beta-hydrolase</fullName>
    </submittedName>
</protein>
<dbReference type="InterPro" id="IPR029058">
    <property type="entry name" value="AB_hydrolase_fold"/>
</dbReference>
<organism evidence="2 3">
    <name type="scientific">Coprinopsis marcescibilis</name>
    <name type="common">Agaric fungus</name>
    <name type="synonym">Psathyrella marcescibilis</name>
    <dbReference type="NCBI Taxonomy" id="230819"/>
    <lineage>
        <taxon>Eukaryota</taxon>
        <taxon>Fungi</taxon>
        <taxon>Dikarya</taxon>
        <taxon>Basidiomycota</taxon>
        <taxon>Agaricomycotina</taxon>
        <taxon>Agaricomycetes</taxon>
        <taxon>Agaricomycetidae</taxon>
        <taxon>Agaricales</taxon>
        <taxon>Agaricineae</taxon>
        <taxon>Psathyrellaceae</taxon>
        <taxon>Coprinopsis</taxon>
    </lineage>
</organism>
<accession>A0A5C3KPD4</accession>
<dbReference type="STRING" id="230819.A0A5C3KPD4"/>
<evidence type="ECO:0000313" key="3">
    <source>
        <dbReference type="Proteomes" id="UP000307440"/>
    </source>
</evidence>
<feature type="domain" description="Serine aminopeptidase S33" evidence="1">
    <location>
        <begin position="30"/>
        <end position="282"/>
    </location>
</feature>
<keyword evidence="3" id="KW-1185">Reference proteome</keyword>
<dbReference type="PANTHER" id="PTHR11614">
    <property type="entry name" value="PHOSPHOLIPASE-RELATED"/>
    <property type="match status" value="1"/>
</dbReference>
<dbReference type="AlphaFoldDB" id="A0A5C3KPD4"/>